<dbReference type="AlphaFoldDB" id="A0AA39NVL3"/>
<evidence type="ECO:0008006" key="3">
    <source>
        <dbReference type="Google" id="ProtNLM"/>
    </source>
</evidence>
<organism evidence="1 2">
    <name type="scientific">Armillaria novae-zelandiae</name>
    <dbReference type="NCBI Taxonomy" id="153914"/>
    <lineage>
        <taxon>Eukaryota</taxon>
        <taxon>Fungi</taxon>
        <taxon>Dikarya</taxon>
        <taxon>Basidiomycota</taxon>
        <taxon>Agaricomycotina</taxon>
        <taxon>Agaricomycetes</taxon>
        <taxon>Agaricomycetidae</taxon>
        <taxon>Agaricales</taxon>
        <taxon>Marasmiineae</taxon>
        <taxon>Physalacriaceae</taxon>
        <taxon>Armillaria</taxon>
    </lineage>
</organism>
<proteinExistence type="predicted"/>
<dbReference type="SUPFAM" id="SSF81383">
    <property type="entry name" value="F-box domain"/>
    <property type="match status" value="1"/>
</dbReference>
<protein>
    <recommendedName>
        <fullName evidence="3">F-box domain-containing protein</fullName>
    </recommendedName>
</protein>
<dbReference type="Proteomes" id="UP001175227">
    <property type="component" value="Unassembled WGS sequence"/>
</dbReference>
<name>A0AA39NVL3_9AGAR</name>
<accession>A0AA39NVL3</accession>
<evidence type="ECO:0000313" key="2">
    <source>
        <dbReference type="Proteomes" id="UP001175227"/>
    </source>
</evidence>
<keyword evidence="2" id="KW-1185">Reference proteome</keyword>
<comment type="caution">
    <text evidence="1">The sequence shown here is derived from an EMBL/GenBank/DDBJ whole genome shotgun (WGS) entry which is preliminary data.</text>
</comment>
<dbReference type="Gene3D" id="1.20.1280.50">
    <property type="match status" value="1"/>
</dbReference>
<reference evidence="1" key="1">
    <citation type="submission" date="2023-06" db="EMBL/GenBank/DDBJ databases">
        <authorList>
            <consortium name="Lawrence Berkeley National Laboratory"/>
            <person name="Ahrendt S."/>
            <person name="Sahu N."/>
            <person name="Indic B."/>
            <person name="Wong-Bajracharya J."/>
            <person name="Merenyi Z."/>
            <person name="Ke H.-M."/>
            <person name="Monk M."/>
            <person name="Kocsube S."/>
            <person name="Drula E."/>
            <person name="Lipzen A."/>
            <person name="Balint B."/>
            <person name="Henrissat B."/>
            <person name="Andreopoulos B."/>
            <person name="Martin F.M."/>
            <person name="Harder C.B."/>
            <person name="Rigling D."/>
            <person name="Ford K.L."/>
            <person name="Foster G.D."/>
            <person name="Pangilinan J."/>
            <person name="Papanicolaou A."/>
            <person name="Barry K."/>
            <person name="LaButti K."/>
            <person name="Viragh M."/>
            <person name="Koriabine M."/>
            <person name="Yan M."/>
            <person name="Riley R."/>
            <person name="Champramary S."/>
            <person name="Plett K.L."/>
            <person name="Tsai I.J."/>
            <person name="Slot J."/>
            <person name="Sipos G."/>
            <person name="Plett J."/>
            <person name="Nagy L.G."/>
            <person name="Grigoriev I.V."/>
        </authorList>
    </citation>
    <scope>NUCLEOTIDE SEQUENCE</scope>
    <source>
        <strain evidence="1">ICMP 16352</strain>
    </source>
</reference>
<gene>
    <name evidence="1" type="ORF">IW261DRAFT_1611672</name>
</gene>
<dbReference type="InterPro" id="IPR036047">
    <property type="entry name" value="F-box-like_dom_sf"/>
</dbReference>
<sequence>METEAQSQQVDINRLETALSRLRIKQDLTLQDLDSHKSVFSPIRRLPEDIILRIFIGLDYCRVSTDLKQSPWLFGHVCHHWRVLTRSSPSLWASLCVNLASPPPHNLLTIFLSLSKNVPLDIILDAREIGDEGKEVLHNSIIPLSRRWFDLTLLVTNDTVFKFLPITDRLPILKFLHITVFPGVEPSQSTGSLAHMFLSAPLLRSAAIFATHPQALDIALPLSQIINLCLVNFPWTFSHLTMATALESFTVHCPIPSVPDDDVSSQSLIHENISCLSFPVAIPSAIREWSMPNLETLELYCMLMHSPLSAPEVEISHIIQFARRSRLRLRSLRIFRPVRASILRDLLRHLSSRLSGLVITVDGATGSELFRELGSSSAMPFQNVRQLTLRISGRQVFSLFEDDTLVRLVSSMHHQSLHRLVIKCRSSQEMPDRPDVMERLTFLRALKQQGLLASLTIEGIDFLGDDDRFDSIYRHSGHAALLSQ</sequence>
<evidence type="ECO:0000313" key="1">
    <source>
        <dbReference type="EMBL" id="KAK0472253.1"/>
    </source>
</evidence>
<dbReference type="EMBL" id="JAUEPR010000042">
    <property type="protein sequence ID" value="KAK0472253.1"/>
    <property type="molecule type" value="Genomic_DNA"/>
</dbReference>